<gene>
    <name evidence="1" type="ORF">ASU35_10960</name>
</gene>
<dbReference type="EMBL" id="LNAM01000156">
    <property type="protein sequence ID" value="KSV58937.1"/>
    <property type="molecule type" value="Genomic_DNA"/>
</dbReference>
<accession>A0A0V8QFT2</accession>
<comment type="caution">
    <text evidence="1">The sequence shown here is derived from an EMBL/GenBank/DDBJ whole genome shotgun (WGS) entry which is preliminary data.</text>
</comment>
<evidence type="ECO:0000313" key="1">
    <source>
        <dbReference type="EMBL" id="KSV58937.1"/>
    </source>
</evidence>
<reference evidence="1 2" key="1">
    <citation type="submission" date="2015-11" db="EMBL/GenBank/DDBJ databases">
        <title>Butyribacter intestini gen. nov., sp. nov., a butyric acid-producing bacterium of the family Lachnospiraceae isolated from the human faeces.</title>
        <authorList>
            <person name="Zou Y."/>
            <person name="Xue W."/>
            <person name="Luo G."/>
            <person name="Lv M."/>
        </authorList>
    </citation>
    <scope>NUCLEOTIDE SEQUENCE [LARGE SCALE GENOMIC DNA]</scope>
    <source>
        <strain evidence="1 2">ACET-33324</strain>
    </source>
</reference>
<name>A0A0V8QFT2_9FIRM</name>
<evidence type="ECO:0000313" key="2">
    <source>
        <dbReference type="Proteomes" id="UP000054874"/>
    </source>
</evidence>
<dbReference type="OrthoDB" id="1956679at2"/>
<proteinExistence type="predicted"/>
<dbReference type="RefSeq" id="WP_058352850.1">
    <property type="nucleotide sequence ID" value="NZ_CABMMD010000156.1"/>
</dbReference>
<dbReference type="AlphaFoldDB" id="A0A0V8QFT2"/>
<keyword evidence="2" id="KW-1185">Reference proteome</keyword>
<protein>
    <submittedName>
        <fullName evidence="1">Uncharacterized protein</fullName>
    </submittedName>
</protein>
<organism evidence="1 2">
    <name type="scientific">Acetivibrio ethanolgignens</name>
    <dbReference type="NCBI Taxonomy" id="290052"/>
    <lineage>
        <taxon>Bacteria</taxon>
        <taxon>Bacillati</taxon>
        <taxon>Bacillota</taxon>
        <taxon>Clostridia</taxon>
        <taxon>Eubacteriales</taxon>
        <taxon>Oscillospiraceae</taxon>
        <taxon>Acetivibrio</taxon>
    </lineage>
</organism>
<sequence length="98" mass="11362">MGRHTPYTVSLSQEEKEKLLAMSNDNTLSARVSKPVLILLTLDNKKLDSEYIRCGTCSIFVFAETLADYRPVSVRRQRTSQDWAEENFFPLRFLAFKK</sequence>
<dbReference type="Proteomes" id="UP000054874">
    <property type="component" value="Unassembled WGS sequence"/>
</dbReference>
<dbReference type="STRING" id="290052.ASU35_10960"/>